<dbReference type="EMBL" id="LCRM01000045">
    <property type="protein sequence ID" value="KKW35305.1"/>
    <property type="molecule type" value="Genomic_DNA"/>
</dbReference>
<accession>A0A0G1XWL2</accession>
<sequence>MVKAGCKYAVLEASSEGLDQGRLNGVPVQVAVFTNLTPEHIESHGSFEAYARAKEKLFAKLSEPKRGAGHSTALIVNLDDPNAQRFLKYPADHKVGCTLVGQPAPDSSMS</sequence>
<evidence type="ECO:0000313" key="3">
    <source>
        <dbReference type="Proteomes" id="UP000034290"/>
    </source>
</evidence>
<evidence type="ECO:0000313" key="2">
    <source>
        <dbReference type="EMBL" id="KKW35305.1"/>
    </source>
</evidence>
<dbReference type="GO" id="GO:0016881">
    <property type="term" value="F:acid-amino acid ligase activity"/>
    <property type="evidence" value="ECO:0007669"/>
    <property type="project" value="InterPro"/>
</dbReference>
<dbReference type="Gene3D" id="3.40.1190.10">
    <property type="entry name" value="Mur-like, catalytic domain"/>
    <property type="match status" value="1"/>
</dbReference>
<dbReference type="InterPro" id="IPR036565">
    <property type="entry name" value="Mur-like_cat_sf"/>
</dbReference>
<dbReference type="InterPro" id="IPR013221">
    <property type="entry name" value="Mur_ligase_cen"/>
</dbReference>
<organism evidence="2 3">
    <name type="scientific">Candidatus Giovannonibacteria bacterium GW2011_GWA2_53_7</name>
    <dbReference type="NCBI Taxonomy" id="1618650"/>
    <lineage>
        <taxon>Bacteria</taxon>
        <taxon>Candidatus Giovannoniibacteriota</taxon>
    </lineage>
</organism>
<gene>
    <name evidence="2" type="ORF">UY81_C0045G0003</name>
</gene>
<dbReference type="PANTHER" id="PTHR23135">
    <property type="entry name" value="MUR LIGASE FAMILY MEMBER"/>
    <property type="match status" value="1"/>
</dbReference>
<dbReference type="SUPFAM" id="SSF53623">
    <property type="entry name" value="MurD-like peptide ligases, catalytic domain"/>
    <property type="match status" value="1"/>
</dbReference>
<keyword evidence="2" id="KW-0436">Ligase</keyword>
<feature type="domain" description="Mur ligase central" evidence="1">
    <location>
        <begin position="1"/>
        <end position="101"/>
    </location>
</feature>
<evidence type="ECO:0000259" key="1">
    <source>
        <dbReference type="Pfam" id="PF08245"/>
    </source>
</evidence>
<comment type="caution">
    <text evidence="2">The sequence shown here is derived from an EMBL/GenBank/DDBJ whole genome shotgun (WGS) entry which is preliminary data.</text>
</comment>
<dbReference type="AlphaFoldDB" id="A0A0G1XWL2"/>
<reference evidence="2 3" key="1">
    <citation type="journal article" date="2015" name="Nature">
        <title>rRNA introns, odd ribosomes, and small enigmatic genomes across a large radiation of phyla.</title>
        <authorList>
            <person name="Brown C.T."/>
            <person name="Hug L.A."/>
            <person name="Thomas B.C."/>
            <person name="Sharon I."/>
            <person name="Castelle C.J."/>
            <person name="Singh A."/>
            <person name="Wilkins M.J."/>
            <person name="Williams K.H."/>
            <person name="Banfield J.F."/>
        </authorList>
    </citation>
    <scope>NUCLEOTIDE SEQUENCE [LARGE SCALE GENOMIC DNA]</scope>
</reference>
<proteinExistence type="predicted"/>
<dbReference type="PANTHER" id="PTHR23135:SF4">
    <property type="entry name" value="UDP-N-ACETYLMURAMOYL-L-ALANYL-D-GLUTAMATE--2,6-DIAMINOPIMELATE LIGASE MURE HOMOLOG, CHLOROPLASTIC"/>
    <property type="match status" value="1"/>
</dbReference>
<protein>
    <submittedName>
        <fullName evidence="2">UDP-N-acetylmuramoyl-L-alanyl-D-glutamate-2, 6-diaminopimelate ligase</fullName>
    </submittedName>
</protein>
<dbReference type="Pfam" id="PF08245">
    <property type="entry name" value="Mur_ligase_M"/>
    <property type="match status" value="1"/>
</dbReference>
<dbReference type="Proteomes" id="UP000034290">
    <property type="component" value="Unassembled WGS sequence"/>
</dbReference>
<dbReference type="GO" id="GO:0005524">
    <property type="term" value="F:ATP binding"/>
    <property type="evidence" value="ECO:0007669"/>
    <property type="project" value="InterPro"/>
</dbReference>
<name>A0A0G1XWL2_9BACT</name>